<evidence type="ECO:0000256" key="11">
    <source>
        <dbReference type="ARBA" id="ARBA00023204"/>
    </source>
</evidence>
<keyword evidence="9 14" id="KW-0805">Transcription regulation</keyword>
<evidence type="ECO:0000256" key="14">
    <source>
        <dbReference type="RuleBase" id="RU368090"/>
    </source>
</evidence>
<dbReference type="EMBL" id="GL883136">
    <property type="protein sequence ID" value="EGG01701.1"/>
    <property type="molecule type" value="Genomic_DNA"/>
</dbReference>
<dbReference type="GO" id="GO:0000439">
    <property type="term" value="C:transcription factor TFIIH core complex"/>
    <property type="evidence" value="ECO:0007669"/>
    <property type="project" value="UniProtKB-UniRule"/>
</dbReference>
<evidence type="ECO:0000256" key="2">
    <source>
        <dbReference type="ARBA" id="ARBA00004123"/>
    </source>
</evidence>
<evidence type="ECO:0000256" key="6">
    <source>
        <dbReference type="ARBA" id="ARBA00022763"/>
    </source>
</evidence>
<comment type="similarity">
    <text evidence="3 14">Belongs to the TFB4 family.</text>
</comment>
<comment type="subunit">
    <text evidence="14">Component of the 7-subunit TFIIH core complex composed of XPB/SSL2, XPD/RAD3, SSL1, TFB1, TFB2, TFB4 and TFB5, which is active in NER. The core complex associates with the 3-subunit CTD-kinase module TFIIK composed of CCL1, KIN28 and TFB3 to form the 10-subunit holoenzyme (holo-TFIIH) active in transcription.</text>
</comment>
<keyword evidence="10 14" id="KW-0804">Transcription</keyword>
<dbReference type="GO" id="GO:0006289">
    <property type="term" value="P:nucleotide-excision repair"/>
    <property type="evidence" value="ECO:0007669"/>
    <property type="project" value="UniProtKB-UniRule"/>
</dbReference>
<dbReference type="PANTHER" id="PTHR12831">
    <property type="entry name" value="TRANSCRIPTION INITIATION FACTOR IIH TFIIH , POLYPEPTIDE 3-RELATED"/>
    <property type="match status" value="1"/>
</dbReference>
<evidence type="ECO:0000256" key="10">
    <source>
        <dbReference type="ARBA" id="ARBA00023163"/>
    </source>
</evidence>
<dbReference type="GeneID" id="18924203"/>
<keyword evidence="6 14" id="KW-0227">DNA damage</keyword>
<dbReference type="GO" id="GO:0008270">
    <property type="term" value="F:zinc ion binding"/>
    <property type="evidence" value="ECO:0007669"/>
    <property type="project" value="UniProtKB-KW"/>
</dbReference>
<comment type="function">
    <text evidence="1 14">Component of the general transcription and DNA repair factor IIH (TFIIH) core complex, which is involved in general and transcription-coupled nucleotide excision repair (NER) of damaged DNA and, when complexed to TFIIK, in RNA transcription by RNA polymerase II. In NER, TFIIH acts by opening DNA around the lesion to allow the excision of the damaged oligonucleotide and its replacement by a new DNA fragment. In transcription, TFIIH has an essential role in transcription initiation. When the pre-initiation complex (PIC) has been established, TFIIH is required for promoter opening and promoter escape. Phosphorylation of the C-terminal tail (CTD) of the largest subunit of RNA polymerase II by the kinase module TFIIK controls the initiation of transcription.</text>
</comment>
<keyword evidence="11 14" id="KW-0234">DNA repair</keyword>
<dbReference type="HOGENOM" id="CLU_040211_0_1_1"/>
<proteinExistence type="inferred from homology"/>
<evidence type="ECO:0000256" key="7">
    <source>
        <dbReference type="ARBA" id="ARBA00022771"/>
    </source>
</evidence>
<dbReference type="AlphaFoldDB" id="F4S137"/>
<dbReference type="InterPro" id="IPR036465">
    <property type="entry name" value="vWFA_dom_sf"/>
</dbReference>
<dbReference type="Pfam" id="PF03850">
    <property type="entry name" value="Tfb4"/>
    <property type="match status" value="1"/>
</dbReference>
<protein>
    <recommendedName>
        <fullName evidence="4 14">General transcription and DNA repair factor IIH subunit TFB4</fullName>
        <shortName evidence="14">TFIIH subunit TFB4</shortName>
    </recommendedName>
    <alternativeName>
        <fullName evidence="13 14">RNA polymerase II transcription factor B subunit 4</fullName>
    </alternativeName>
</protein>
<evidence type="ECO:0000256" key="8">
    <source>
        <dbReference type="ARBA" id="ARBA00022833"/>
    </source>
</evidence>
<name>F4S137_MELLP</name>
<keyword evidence="16" id="KW-1185">Reference proteome</keyword>
<dbReference type="PANTHER" id="PTHR12831:SF0">
    <property type="entry name" value="GENERAL TRANSCRIPTION FACTOR IIH SUBUNIT 3"/>
    <property type="match status" value="1"/>
</dbReference>
<evidence type="ECO:0000256" key="9">
    <source>
        <dbReference type="ARBA" id="ARBA00023015"/>
    </source>
</evidence>
<accession>F4S137</accession>
<dbReference type="VEuPathDB" id="FungiDB:MELLADRAFT_110826"/>
<evidence type="ECO:0000313" key="16">
    <source>
        <dbReference type="Proteomes" id="UP000001072"/>
    </source>
</evidence>
<dbReference type="InterPro" id="IPR004600">
    <property type="entry name" value="TFIIH_Tfb4/GTF2H3"/>
</dbReference>
<reference evidence="16" key="1">
    <citation type="journal article" date="2011" name="Proc. Natl. Acad. Sci. U.S.A.">
        <title>Obligate biotrophy features unraveled by the genomic analysis of rust fungi.</title>
        <authorList>
            <person name="Duplessis S."/>
            <person name="Cuomo C.A."/>
            <person name="Lin Y.-C."/>
            <person name="Aerts A."/>
            <person name="Tisserant E."/>
            <person name="Veneault-Fourrey C."/>
            <person name="Joly D.L."/>
            <person name="Hacquard S."/>
            <person name="Amselem J."/>
            <person name="Cantarel B.L."/>
            <person name="Chiu R."/>
            <person name="Coutinho P.M."/>
            <person name="Feau N."/>
            <person name="Field M."/>
            <person name="Frey P."/>
            <person name="Gelhaye E."/>
            <person name="Goldberg J."/>
            <person name="Grabherr M.G."/>
            <person name="Kodira C.D."/>
            <person name="Kohler A."/>
            <person name="Kuees U."/>
            <person name="Lindquist E.A."/>
            <person name="Lucas S.M."/>
            <person name="Mago R."/>
            <person name="Mauceli E."/>
            <person name="Morin E."/>
            <person name="Murat C."/>
            <person name="Pangilinan J.L."/>
            <person name="Park R."/>
            <person name="Pearson M."/>
            <person name="Quesneville H."/>
            <person name="Rouhier N."/>
            <person name="Sakthikumar S."/>
            <person name="Salamov A.A."/>
            <person name="Schmutz J."/>
            <person name="Selles B."/>
            <person name="Shapiro H."/>
            <person name="Tanguay P."/>
            <person name="Tuskan G.A."/>
            <person name="Henrissat B."/>
            <person name="Van de Peer Y."/>
            <person name="Rouze P."/>
            <person name="Ellis J.G."/>
            <person name="Dodds P.N."/>
            <person name="Schein J.E."/>
            <person name="Zhong S."/>
            <person name="Hamelin R.C."/>
            <person name="Grigoriev I.V."/>
            <person name="Szabo L.J."/>
            <person name="Martin F."/>
        </authorList>
    </citation>
    <scope>NUCLEOTIDE SEQUENCE [LARGE SCALE GENOMIC DNA]</scope>
    <source>
        <strain evidence="16">98AG31 / pathotype 3-4-7</strain>
    </source>
</reference>
<dbReference type="eggNOG" id="KOG2487">
    <property type="taxonomic scope" value="Eukaryota"/>
</dbReference>
<dbReference type="GO" id="GO:0005675">
    <property type="term" value="C:transcription factor TFIIH holo complex"/>
    <property type="evidence" value="ECO:0007669"/>
    <property type="project" value="UniProtKB-UniRule"/>
</dbReference>
<evidence type="ECO:0000313" key="15">
    <source>
        <dbReference type="EMBL" id="EGG01701.1"/>
    </source>
</evidence>
<gene>
    <name evidence="15" type="ORF">MELLADRAFT_110826</name>
</gene>
<keyword evidence="8 14" id="KW-0862">Zinc</keyword>
<organism evidence="16">
    <name type="scientific">Melampsora larici-populina (strain 98AG31 / pathotype 3-4-7)</name>
    <name type="common">Poplar leaf rust fungus</name>
    <dbReference type="NCBI Taxonomy" id="747676"/>
    <lineage>
        <taxon>Eukaryota</taxon>
        <taxon>Fungi</taxon>
        <taxon>Dikarya</taxon>
        <taxon>Basidiomycota</taxon>
        <taxon>Pucciniomycotina</taxon>
        <taxon>Pucciniomycetes</taxon>
        <taxon>Pucciniales</taxon>
        <taxon>Melampsoraceae</taxon>
        <taxon>Melampsora</taxon>
    </lineage>
</organism>
<sequence length="316" mass="35177">MNPLTDPADLLIIILDLNPSSWSNFKHQSTSSEEFIELTSFLETVLVFSNTHLSIRHENSLAIYASMIGTSELLYSTLENGVKNDSVSGHRDSNTYQTFRVLDDCVSDCVKKLMKVNDQDLKSGQPTGTVNALAKALCHINRVTKEETRPKDSLKPRILIISISPDSPGQYIPMMNCIFSAQKSCIPIDVCKITGEDAVFLQQASYLTNGIYYRLEKPKALIQYLTMIFLPGVSIRKSLNLPQQEEVDLRAACFCHRKIIDLGYVCSVCLSIFCTPIPVCSTCRTKFPMSTLKRLMATKPKVKAKSVHQLGSQVGA</sequence>
<dbReference type="STRING" id="747676.F4S137"/>
<evidence type="ECO:0000256" key="3">
    <source>
        <dbReference type="ARBA" id="ARBA00005273"/>
    </source>
</evidence>
<dbReference type="KEGG" id="mlr:MELLADRAFT_110826"/>
<evidence type="ECO:0000256" key="13">
    <source>
        <dbReference type="ARBA" id="ARBA00033341"/>
    </source>
</evidence>
<keyword evidence="5 14" id="KW-0479">Metal-binding</keyword>
<comment type="subcellular location">
    <subcellularLocation>
        <location evidence="2 14">Nucleus</location>
    </subcellularLocation>
</comment>
<dbReference type="InParanoid" id="F4S137"/>
<evidence type="ECO:0000256" key="1">
    <source>
        <dbReference type="ARBA" id="ARBA00002817"/>
    </source>
</evidence>
<dbReference type="Gene3D" id="3.40.50.410">
    <property type="entry name" value="von Willebrand factor, type A domain"/>
    <property type="match status" value="1"/>
</dbReference>
<dbReference type="RefSeq" id="XP_007415046.1">
    <property type="nucleotide sequence ID" value="XM_007414984.1"/>
</dbReference>
<keyword evidence="7 14" id="KW-0863">Zinc-finger</keyword>
<dbReference type="OrthoDB" id="17307at2759"/>
<keyword evidence="12 14" id="KW-0539">Nucleus</keyword>
<evidence type="ECO:0000256" key="5">
    <source>
        <dbReference type="ARBA" id="ARBA00022723"/>
    </source>
</evidence>
<evidence type="ECO:0000256" key="12">
    <source>
        <dbReference type="ARBA" id="ARBA00023242"/>
    </source>
</evidence>
<dbReference type="GO" id="GO:0006355">
    <property type="term" value="P:regulation of DNA-templated transcription"/>
    <property type="evidence" value="ECO:0007669"/>
    <property type="project" value="InterPro"/>
</dbReference>
<dbReference type="FunCoup" id="F4S137">
    <property type="interactions" value="797"/>
</dbReference>
<dbReference type="Proteomes" id="UP000001072">
    <property type="component" value="Unassembled WGS sequence"/>
</dbReference>
<evidence type="ECO:0000256" key="4">
    <source>
        <dbReference type="ARBA" id="ARBA00021280"/>
    </source>
</evidence>